<dbReference type="AlphaFoldDB" id="A0A9W7STV0"/>
<feature type="compositionally biased region" description="Basic residues" evidence="1">
    <location>
        <begin position="70"/>
        <end position="88"/>
    </location>
</feature>
<dbReference type="Pfam" id="PF09495">
    <property type="entry name" value="DUF2462"/>
    <property type="match status" value="1"/>
</dbReference>
<evidence type="ECO:0000313" key="3">
    <source>
        <dbReference type="Proteomes" id="UP001138500"/>
    </source>
</evidence>
<reference evidence="2 3" key="2">
    <citation type="journal article" date="2021" name="Curr. Genet.">
        <title>Genetic response to nitrogen starvation in the aggressive Eucalyptus foliar pathogen Teratosphaeria destructans.</title>
        <authorList>
            <person name="Havenga M."/>
            <person name="Wingfield B.D."/>
            <person name="Wingfield M.J."/>
            <person name="Dreyer L.L."/>
            <person name="Roets F."/>
            <person name="Aylward J."/>
        </authorList>
    </citation>
    <scope>NUCLEOTIDE SEQUENCE [LARGE SCALE GENOMIC DNA]</scope>
    <source>
        <strain evidence="2">CMW44962</strain>
    </source>
</reference>
<accession>A0A9W7STV0</accession>
<dbReference type="Proteomes" id="UP001138500">
    <property type="component" value="Unassembled WGS sequence"/>
</dbReference>
<dbReference type="OrthoDB" id="5239630at2759"/>
<feature type="compositionally biased region" description="Polar residues" evidence="1">
    <location>
        <begin position="33"/>
        <end position="67"/>
    </location>
</feature>
<feature type="compositionally biased region" description="Basic and acidic residues" evidence="1">
    <location>
        <begin position="104"/>
        <end position="127"/>
    </location>
</feature>
<sequence length="127" mass="13716">MADLIRIALRASPAPAFRGRTCIIFPSLPTEPQPSTSLLSSTHGPRRAQTQSAPTATKASNRKQTGSRVIKPKKARLQKQQQMKKKHSAGLAALTEKSLAGRAGHLELLRGGKKDRKGEGKEEGVKK</sequence>
<evidence type="ECO:0000256" key="1">
    <source>
        <dbReference type="SAM" id="MobiDB-lite"/>
    </source>
</evidence>
<organism evidence="2 3">
    <name type="scientific">Teratosphaeria destructans</name>
    <dbReference type="NCBI Taxonomy" id="418781"/>
    <lineage>
        <taxon>Eukaryota</taxon>
        <taxon>Fungi</taxon>
        <taxon>Dikarya</taxon>
        <taxon>Ascomycota</taxon>
        <taxon>Pezizomycotina</taxon>
        <taxon>Dothideomycetes</taxon>
        <taxon>Dothideomycetidae</taxon>
        <taxon>Mycosphaerellales</taxon>
        <taxon>Teratosphaeriaceae</taxon>
        <taxon>Teratosphaeria</taxon>
    </lineage>
</organism>
<name>A0A9W7STV0_9PEZI</name>
<reference evidence="2 3" key="1">
    <citation type="journal article" date="2018" name="IMA Fungus">
        <title>IMA Genome-F 10: Nine draft genome sequences of Claviceps purpurea s.lat., including C. arundinis, C. humidiphila, and C. cf. spartinae, pseudomolecules for the pitch canker pathogen Fusarium circinatum, draft genome of Davidsoniella eucalypti, Grosmannia galeiformis, Quambalaria eucalypti, and Teratosphaeria destructans.</title>
        <authorList>
            <person name="Wingfield B.D."/>
            <person name="Liu M."/>
            <person name="Nguyen H.D."/>
            <person name="Lane F.A."/>
            <person name="Morgan S.W."/>
            <person name="De Vos L."/>
            <person name="Wilken P.M."/>
            <person name="Duong T.A."/>
            <person name="Aylward J."/>
            <person name="Coetzee M.P."/>
            <person name="Dadej K."/>
            <person name="De Beer Z.W."/>
            <person name="Findlay W."/>
            <person name="Havenga M."/>
            <person name="Kolarik M."/>
            <person name="Menzies J.G."/>
            <person name="Naidoo K."/>
            <person name="Pochopski O."/>
            <person name="Shoukouhi P."/>
            <person name="Santana Q.C."/>
            <person name="Seifert K.A."/>
            <person name="Soal N."/>
            <person name="Steenkamp E.T."/>
            <person name="Tatham C.T."/>
            <person name="van der Nest M.A."/>
            <person name="Wingfield M.J."/>
        </authorList>
    </citation>
    <scope>NUCLEOTIDE SEQUENCE [LARGE SCALE GENOMIC DNA]</scope>
    <source>
        <strain evidence="2">CMW44962</strain>
    </source>
</reference>
<evidence type="ECO:0000313" key="2">
    <source>
        <dbReference type="EMBL" id="KAH9828506.1"/>
    </source>
</evidence>
<protein>
    <submittedName>
        <fullName evidence="2">UPF0390 protein</fullName>
    </submittedName>
</protein>
<feature type="region of interest" description="Disordered" evidence="1">
    <location>
        <begin position="26"/>
        <end position="127"/>
    </location>
</feature>
<comment type="caution">
    <text evidence="2">The sequence shown here is derived from an EMBL/GenBank/DDBJ whole genome shotgun (WGS) entry which is preliminary data.</text>
</comment>
<proteinExistence type="predicted"/>
<gene>
    <name evidence="2" type="ORF">Tdes44962_MAKER09280</name>
</gene>
<keyword evidence="3" id="KW-1185">Reference proteome</keyword>
<dbReference type="InterPro" id="IPR019034">
    <property type="entry name" value="UPF0390"/>
</dbReference>
<dbReference type="EMBL" id="RIBY02001545">
    <property type="protein sequence ID" value="KAH9828506.1"/>
    <property type="molecule type" value="Genomic_DNA"/>
</dbReference>